<evidence type="ECO:0000256" key="4">
    <source>
        <dbReference type="ARBA" id="ARBA00023204"/>
    </source>
</evidence>
<name>A0A6A0H4N0_HYAAZ</name>
<evidence type="ECO:0000313" key="6">
    <source>
        <dbReference type="EMBL" id="KAA0198978.1"/>
    </source>
</evidence>
<dbReference type="PANTHER" id="PTHR10870:SF0">
    <property type="entry name" value="CELL CYCLE CHECKPOINT PROTEIN RAD1"/>
    <property type="match status" value="1"/>
</dbReference>
<dbReference type="SUPFAM" id="SSF55979">
    <property type="entry name" value="DNA clamp"/>
    <property type="match status" value="1"/>
</dbReference>
<protein>
    <recommendedName>
        <fullName evidence="7">Cell cycle checkpoint protein RAD1</fullName>
    </recommendedName>
</protein>
<reference evidence="6" key="1">
    <citation type="submission" date="2014-08" db="EMBL/GenBank/DDBJ databases">
        <authorList>
            <person name="Murali S."/>
            <person name="Richards S."/>
            <person name="Bandaranaike D."/>
            <person name="Bellair M."/>
            <person name="Blankenburg K."/>
            <person name="Chao H."/>
            <person name="Dinh H."/>
            <person name="Doddapaneni H."/>
            <person name="Dugan-Rocha S."/>
            <person name="Elkadiri S."/>
            <person name="Gnanaolivu R."/>
            <person name="Hughes D."/>
            <person name="Lee S."/>
            <person name="Li M."/>
            <person name="Ming W."/>
            <person name="Munidasa M."/>
            <person name="Muniz J."/>
            <person name="Nguyen L."/>
            <person name="Osuji N."/>
            <person name="Pu L.-L."/>
            <person name="Puazo M."/>
            <person name="Skinner E."/>
            <person name="Qu C."/>
            <person name="Quiroz J."/>
            <person name="Raj R."/>
            <person name="Weissenberger G."/>
            <person name="Xin Y."/>
            <person name="Zou X."/>
            <person name="Han Y."/>
            <person name="Worley K."/>
            <person name="Muzny D."/>
            <person name="Gibbs R."/>
        </authorList>
    </citation>
    <scope>NUCLEOTIDE SEQUENCE</scope>
    <source>
        <strain evidence="6">HAZT.00-mixed</strain>
        <tissue evidence="6">Whole organism</tissue>
    </source>
</reference>
<evidence type="ECO:0000256" key="3">
    <source>
        <dbReference type="ARBA" id="ARBA00022763"/>
    </source>
</evidence>
<dbReference type="Proteomes" id="UP000711488">
    <property type="component" value="Unassembled WGS sequence"/>
</dbReference>
<dbReference type="OrthoDB" id="337581at2759"/>
<evidence type="ECO:0000256" key="5">
    <source>
        <dbReference type="ARBA" id="ARBA00023242"/>
    </source>
</evidence>
<comment type="subcellular location">
    <subcellularLocation>
        <location evidence="1">Nucleus</location>
    </subcellularLocation>
</comment>
<dbReference type="PRINTS" id="PR01246">
    <property type="entry name" value="RAD1REPAIR"/>
</dbReference>
<dbReference type="Pfam" id="PF02144">
    <property type="entry name" value="Rad1"/>
    <property type="match status" value="1"/>
</dbReference>
<comment type="caution">
    <text evidence="6">The sequence shown here is derived from an EMBL/GenBank/DDBJ whole genome shotgun (WGS) entry which is preliminary data.</text>
</comment>
<reference evidence="6" key="2">
    <citation type="journal article" date="2018" name="Environ. Sci. Technol.">
        <title>The Toxicogenome of Hyalella azteca: A Model for Sediment Ecotoxicology and Evolutionary Toxicology.</title>
        <authorList>
            <person name="Poynton H.C."/>
            <person name="Hasenbein S."/>
            <person name="Benoit J.B."/>
            <person name="Sepulveda M.S."/>
            <person name="Poelchau M.F."/>
            <person name="Hughes D.S.T."/>
            <person name="Murali S.C."/>
            <person name="Chen S."/>
            <person name="Glastad K.M."/>
            <person name="Goodisman M.A.D."/>
            <person name="Werren J.H."/>
            <person name="Vineis J.H."/>
            <person name="Bowen J.L."/>
            <person name="Friedrich M."/>
            <person name="Jones J."/>
            <person name="Robertson H.M."/>
            <person name="Feyereisen R."/>
            <person name="Mechler-Hickson A."/>
            <person name="Mathers N."/>
            <person name="Lee C.E."/>
            <person name="Colbourne J.K."/>
            <person name="Biales A."/>
            <person name="Johnston J.S."/>
            <person name="Wellborn G.A."/>
            <person name="Rosendale A.J."/>
            <person name="Cridge A.G."/>
            <person name="Munoz-Torres M.C."/>
            <person name="Bain P.A."/>
            <person name="Manny A.R."/>
            <person name="Major K.M."/>
            <person name="Lambert F.N."/>
            <person name="Vulpe C.D."/>
            <person name="Tuck P."/>
            <person name="Blalock B.J."/>
            <person name="Lin Y.Y."/>
            <person name="Smith M.E."/>
            <person name="Ochoa-Acuna H."/>
            <person name="Chen M.M."/>
            <person name="Childers C.P."/>
            <person name="Qu J."/>
            <person name="Dugan S."/>
            <person name="Lee S.L."/>
            <person name="Chao H."/>
            <person name="Dinh H."/>
            <person name="Han Y."/>
            <person name="Doddapaneni H."/>
            <person name="Worley K.C."/>
            <person name="Muzny D.M."/>
            <person name="Gibbs R.A."/>
            <person name="Richards S."/>
        </authorList>
    </citation>
    <scope>NUCLEOTIDE SEQUENCE</scope>
    <source>
        <strain evidence="6">HAZT.00-mixed</strain>
        <tissue evidence="6">Whole organism</tissue>
    </source>
</reference>
<dbReference type="EMBL" id="JQDR03007201">
    <property type="protein sequence ID" value="KAA0198978.1"/>
    <property type="molecule type" value="Genomic_DNA"/>
</dbReference>
<dbReference type="InterPro" id="IPR003021">
    <property type="entry name" value="Rad1_Rec1_Rad17"/>
</dbReference>
<dbReference type="Gene3D" id="3.70.10.10">
    <property type="match status" value="1"/>
</dbReference>
<organism evidence="6">
    <name type="scientific">Hyalella azteca</name>
    <name type="common">Amphipod</name>
    <dbReference type="NCBI Taxonomy" id="294128"/>
    <lineage>
        <taxon>Eukaryota</taxon>
        <taxon>Metazoa</taxon>
        <taxon>Ecdysozoa</taxon>
        <taxon>Arthropoda</taxon>
        <taxon>Crustacea</taxon>
        <taxon>Multicrustacea</taxon>
        <taxon>Malacostraca</taxon>
        <taxon>Eumalacostraca</taxon>
        <taxon>Peracarida</taxon>
        <taxon>Amphipoda</taxon>
        <taxon>Senticaudata</taxon>
        <taxon>Talitrida</taxon>
        <taxon>Talitroidea</taxon>
        <taxon>Hyalellidae</taxon>
        <taxon>Hyalella</taxon>
    </lineage>
</organism>
<dbReference type="AlphaFoldDB" id="A0A6A0H4N0"/>
<proteinExistence type="inferred from homology"/>
<gene>
    <name evidence="6" type="ORF">HAZT_HAZT010767</name>
</gene>
<keyword evidence="3" id="KW-0227">DNA damage</keyword>
<reference evidence="6" key="3">
    <citation type="submission" date="2019-06" db="EMBL/GenBank/DDBJ databases">
        <authorList>
            <person name="Poynton C."/>
            <person name="Hasenbein S."/>
            <person name="Benoit J.B."/>
            <person name="Sepulveda M.S."/>
            <person name="Poelchau M.F."/>
            <person name="Murali S.C."/>
            <person name="Chen S."/>
            <person name="Glastad K.M."/>
            <person name="Werren J.H."/>
            <person name="Vineis J.H."/>
            <person name="Bowen J.L."/>
            <person name="Friedrich M."/>
            <person name="Jones J."/>
            <person name="Robertson H.M."/>
            <person name="Feyereisen R."/>
            <person name="Mechler-Hickson A."/>
            <person name="Mathers N."/>
            <person name="Lee C.E."/>
            <person name="Colbourne J.K."/>
            <person name="Biales A."/>
            <person name="Johnston J.S."/>
            <person name="Wellborn G.A."/>
            <person name="Rosendale A.J."/>
            <person name="Cridge A.G."/>
            <person name="Munoz-Torres M.C."/>
            <person name="Bain P.A."/>
            <person name="Manny A.R."/>
            <person name="Major K.M."/>
            <person name="Lambert F.N."/>
            <person name="Vulpe C.D."/>
            <person name="Tuck P."/>
            <person name="Blalock B.J."/>
            <person name="Lin Y.-Y."/>
            <person name="Smith M.E."/>
            <person name="Ochoa-Acuna H."/>
            <person name="Chen M.-J.M."/>
            <person name="Childers C.P."/>
            <person name="Qu J."/>
            <person name="Dugan S."/>
            <person name="Lee S.L."/>
            <person name="Chao H."/>
            <person name="Dinh H."/>
            <person name="Han Y."/>
            <person name="Doddapaneni H."/>
            <person name="Worley K.C."/>
            <person name="Muzny D.M."/>
            <person name="Gibbs R.A."/>
            <person name="Richards S."/>
        </authorList>
    </citation>
    <scope>NUCLEOTIDE SEQUENCE</scope>
    <source>
        <strain evidence="6">HAZT.00-mixed</strain>
        <tissue evidence="6">Whole organism</tissue>
    </source>
</reference>
<dbReference type="GO" id="GO:0006281">
    <property type="term" value="P:DNA repair"/>
    <property type="evidence" value="ECO:0007669"/>
    <property type="project" value="UniProtKB-KW"/>
</dbReference>
<evidence type="ECO:0008006" key="7">
    <source>
        <dbReference type="Google" id="ProtNLM"/>
    </source>
</evidence>
<dbReference type="PRINTS" id="PR01245">
    <property type="entry name" value="RAD1REC1"/>
</dbReference>
<accession>A0A6A0H4N0</accession>
<keyword evidence="5" id="KW-0539">Nucleus</keyword>
<dbReference type="GO" id="GO:0000077">
    <property type="term" value="P:DNA damage checkpoint signaling"/>
    <property type="evidence" value="ECO:0007669"/>
    <property type="project" value="InterPro"/>
</dbReference>
<dbReference type="InterPro" id="IPR003011">
    <property type="entry name" value="Cell_cycle_checkpoint_Rad1"/>
</dbReference>
<dbReference type="PANTHER" id="PTHR10870">
    <property type="entry name" value="CELL CYCLE CHECKPOINT PROTEIN RAD1"/>
    <property type="match status" value="1"/>
</dbReference>
<dbReference type="GO" id="GO:0030896">
    <property type="term" value="C:checkpoint clamp complex"/>
    <property type="evidence" value="ECO:0007669"/>
    <property type="project" value="TreeGrafter"/>
</dbReference>
<sequence>MAVNLQTATVCASANGLKVTVEEGKTLQANAFIQAEFFQDYHIKEEVLTFKINLWVLVECLSIFGSRSSPGMSAALKLMYNGHGSPLSLLIRLEEGGAVTDCKIVTRDACESLDFNFSSDRELEISGVHAVLVILQCNRVVNKLIMRSECLREVFSELDQSSAFLSFHITTSPANLRLSTSGNYGTDIPGDSEMIETFKCSSATSHSYRMSLLHTTFKFSYMRTQGLHPVQALAAAQKVSLRVDERGFMCLQFMIKAEGNEIAFVEFFVSIFGGNLWL</sequence>
<dbReference type="CDD" id="cd00577">
    <property type="entry name" value="PCNA"/>
    <property type="match status" value="1"/>
</dbReference>
<comment type="similarity">
    <text evidence="2">Belongs to the rad1 family.</text>
</comment>
<evidence type="ECO:0000256" key="1">
    <source>
        <dbReference type="ARBA" id="ARBA00004123"/>
    </source>
</evidence>
<keyword evidence="4" id="KW-0234">DNA repair</keyword>
<dbReference type="InterPro" id="IPR046938">
    <property type="entry name" value="DNA_clamp_sf"/>
</dbReference>
<evidence type="ECO:0000256" key="2">
    <source>
        <dbReference type="ARBA" id="ARBA00010991"/>
    </source>
</evidence>